<dbReference type="Proteomes" id="UP001283361">
    <property type="component" value="Unassembled WGS sequence"/>
</dbReference>
<protein>
    <submittedName>
        <fullName evidence="1">Uncharacterized protein</fullName>
    </submittedName>
</protein>
<name>A0AAE0Y393_9GAST</name>
<gene>
    <name evidence="1" type="ORF">RRG08_007677</name>
</gene>
<accession>A0AAE0Y393</accession>
<reference evidence="1" key="1">
    <citation type="journal article" date="2023" name="G3 (Bethesda)">
        <title>A reference genome for the long-term kleptoplast-retaining sea slug Elysia crispata morphotype clarki.</title>
        <authorList>
            <person name="Eastman K.E."/>
            <person name="Pendleton A.L."/>
            <person name="Shaikh M.A."/>
            <person name="Suttiyut T."/>
            <person name="Ogas R."/>
            <person name="Tomko P."/>
            <person name="Gavelis G."/>
            <person name="Widhalm J.R."/>
            <person name="Wisecaver J.H."/>
        </authorList>
    </citation>
    <scope>NUCLEOTIDE SEQUENCE</scope>
    <source>
        <strain evidence="1">ECLA1</strain>
    </source>
</reference>
<dbReference type="EMBL" id="JAWDGP010006995">
    <property type="protein sequence ID" value="KAK3731598.1"/>
    <property type="molecule type" value="Genomic_DNA"/>
</dbReference>
<proteinExistence type="predicted"/>
<dbReference type="AlphaFoldDB" id="A0AAE0Y393"/>
<evidence type="ECO:0000313" key="1">
    <source>
        <dbReference type="EMBL" id="KAK3731598.1"/>
    </source>
</evidence>
<keyword evidence="2" id="KW-1185">Reference proteome</keyword>
<sequence length="95" mass="10746">MPQPHEESLAEGDEASACPIPACKKLSLLWSSFDARVHKKEQGASHRRTAAKMEIRRHLEIPCIPRDSNPLDWCRDYNMATPRITHIAKDVLGSQ</sequence>
<comment type="caution">
    <text evidence="1">The sequence shown here is derived from an EMBL/GenBank/DDBJ whole genome shotgun (WGS) entry which is preliminary data.</text>
</comment>
<organism evidence="1 2">
    <name type="scientific">Elysia crispata</name>
    <name type="common">lettuce slug</name>
    <dbReference type="NCBI Taxonomy" id="231223"/>
    <lineage>
        <taxon>Eukaryota</taxon>
        <taxon>Metazoa</taxon>
        <taxon>Spiralia</taxon>
        <taxon>Lophotrochozoa</taxon>
        <taxon>Mollusca</taxon>
        <taxon>Gastropoda</taxon>
        <taxon>Heterobranchia</taxon>
        <taxon>Euthyneura</taxon>
        <taxon>Panpulmonata</taxon>
        <taxon>Sacoglossa</taxon>
        <taxon>Placobranchoidea</taxon>
        <taxon>Plakobranchidae</taxon>
        <taxon>Elysia</taxon>
    </lineage>
</organism>
<evidence type="ECO:0000313" key="2">
    <source>
        <dbReference type="Proteomes" id="UP001283361"/>
    </source>
</evidence>